<name>A0ABQ3RFA4_STRRR</name>
<keyword evidence="3" id="KW-1185">Reference proteome</keyword>
<proteinExistence type="predicted"/>
<gene>
    <name evidence="2" type="ORF">Srubr_43720</name>
</gene>
<feature type="signal peptide" evidence="1">
    <location>
        <begin position="1"/>
        <end position="27"/>
    </location>
</feature>
<feature type="chain" id="PRO_5045593295" description="Secreted protein" evidence="1">
    <location>
        <begin position="28"/>
        <end position="95"/>
    </location>
</feature>
<evidence type="ECO:0000313" key="2">
    <source>
        <dbReference type="EMBL" id="GHI54526.1"/>
    </source>
</evidence>
<accession>A0ABQ3RFA4</accession>
<protein>
    <recommendedName>
        <fullName evidence="4">Secreted protein</fullName>
    </recommendedName>
</protein>
<evidence type="ECO:0008006" key="4">
    <source>
        <dbReference type="Google" id="ProtNLM"/>
    </source>
</evidence>
<dbReference type="Proteomes" id="UP000646738">
    <property type="component" value="Unassembled WGS sequence"/>
</dbReference>
<organism evidence="2 3">
    <name type="scientific">Streptomyces rubradiris</name>
    <name type="common">Streptomyces achromogenes subsp. rubradiris</name>
    <dbReference type="NCBI Taxonomy" id="285531"/>
    <lineage>
        <taxon>Bacteria</taxon>
        <taxon>Bacillati</taxon>
        <taxon>Actinomycetota</taxon>
        <taxon>Actinomycetes</taxon>
        <taxon>Kitasatosporales</taxon>
        <taxon>Streptomycetaceae</taxon>
        <taxon>Streptomyces</taxon>
    </lineage>
</organism>
<keyword evidence="1" id="KW-0732">Signal</keyword>
<dbReference type="RefSeq" id="WP_189990278.1">
    <property type="nucleotide sequence ID" value="NZ_BNCB01000002.1"/>
</dbReference>
<dbReference type="EMBL" id="BNEA01000015">
    <property type="protein sequence ID" value="GHI54526.1"/>
    <property type="molecule type" value="Genomic_DNA"/>
</dbReference>
<evidence type="ECO:0000313" key="3">
    <source>
        <dbReference type="Proteomes" id="UP000646738"/>
    </source>
</evidence>
<sequence length="95" mass="9878">MRRIGTTGATLAIAGLFALAAPGQALAAHGDLVLNGVVHPDPTGCFNAQRVTDAVNNTDTPALVYGGADCTGKVIAVIWQNKEWVLDPGDSVYMR</sequence>
<reference evidence="3" key="1">
    <citation type="submission" date="2023-07" db="EMBL/GenBank/DDBJ databases">
        <title>Whole genome shotgun sequence of Streptomyces achromogenes subsp. rubradiris NBRC 14000.</title>
        <authorList>
            <person name="Komaki H."/>
            <person name="Tamura T."/>
        </authorList>
    </citation>
    <scope>NUCLEOTIDE SEQUENCE [LARGE SCALE GENOMIC DNA]</scope>
    <source>
        <strain evidence="3">NBRC 14000</strain>
    </source>
</reference>
<evidence type="ECO:0000256" key="1">
    <source>
        <dbReference type="SAM" id="SignalP"/>
    </source>
</evidence>
<comment type="caution">
    <text evidence="2">The sequence shown here is derived from an EMBL/GenBank/DDBJ whole genome shotgun (WGS) entry which is preliminary data.</text>
</comment>